<dbReference type="EMBL" id="AP019782">
    <property type="protein sequence ID" value="BBL69591.1"/>
    <property type="molecule type" value="Genomic_DNA"/>
</dbReference>
<feature type="transmembrane region" description="Helical" evidence="3">
    <location>
        <begin position="214"/>
        <end position="233"/>
    </location>
</feature>
<dbReference type="PANTHER" id="PTHR32347:SF23">
    <property type="entry name" value="BLL5650 PROTEIN"/>
    <property type="match status" value="1"/>
</dbReference>
<dbReference type="Proteomes" id="UP000824988">
    <property type="component" value="Chromosome"/>
</dbReference>
<feature type="transmembrane region" description="Helical" evidence="3">
    <location>
        <begin position="149"/>
        <end position="165"/>
    </location>
</feature>
<dbReference type="RefSeq" id="WP_221047948.1">
    <property type="nucleotide sequence ID" value="NZ_AP019782.1"/>
</dbReference>
<feature type="transmembrane region" description="Helical" evidence="3">
    <location>
        <begin position="245"/>
        <end position="266"/>
    </location>
</feature>
<evidence type="ECO:0000313" key="5">
    <source>
        <dbReference type="Proteomes" id="UP000824988"/>
    </source>
</evidence>
<dbReference type="AlphaFoldDB" id="A0A8D4VL58"/>
<evidence type="ECO:0000313" key="4">
    <source>
        <dbReference type="EMBL" id="BBL69591.1"/>
    </source>
</evidence>
<comment type="subcellular location">
    <subcellularLocation>
        <location evidence="1">Cell envelope</location>
    </subcellularLocation>
</comment>
<evidence type="ECO:0000256" key="1">
    <source>
        <dbReference type="ARBA" id="ARBA00004196"/>
    </source>
</evidence>
<feature type="transmembrane region" description="Helical" evidence="3">
    <location>
        <begin position="416"/>
        <end position="435"/>
    </location>
</feature>
<evidence type="ECO:0000256" key="2">
    <source>
        <dbReference type="ARBA" id="ARBA00023054"/>
    </source>
</evidence>
<keyword evidence="3" id="KW-0472">Membrane</keyword>
<reference evidence="4" key="1">
    <citation type="submission" date="2019-06" db="EMBL/GenBank/DDBJ databases">
        <title>Complete genome sequence of Methylogaea oryzae strain JCM16910.</title>
        <authorList>
            <person name="Asakawa S."/>
        </authorList>
    </citation>
    <scope>NUCLEOTIDE SEQUENCE</scope>
    <source>
        <strain evidence="4">E10</strain>
    </source>
</reference>
<accession>A0A8D4VL58</accession>
<feature type="transmembrane region" description="Helical" evidence="3">
    <location>
        <begin position="278"/>
        <end position="297"/>
    </location>
</feature>
<keyword evidence="5" id="KW-1185">Reference proteome</keyword>
<keyword evidence="3" id="KW-1133">Transmembrane helix</keyword>
<organism evidence="4 5">
    <name type="scientific">Methylogaea oryzae</name>
    <dbReference type="NCBI Taxonomy" id="1295382"/>
    <lineage>
        <taxon>Bacteria</taxon>
        <taxon>Pseudomonadati</taxon>
        <taxon>Pseudomonadota</taxon>
        <taxon>Gammaproteobacteria</taxon>
        <taxon>Methylococcales</taxon>
        <taxon>Methylococcaceae</taxon>
        <taxon>Methylogaea</taxon>
    </lineage>
</organism>
<feature type="transmembrane region" description="Helical" evidence="3">
    <location>
        <begin position="379"/>
        <end position="404"/>
    </location>
</feature>
<dbReference type="PANTHER" id="PTHR32347">
    <property type="entry name" value="EFFLUX SYSTEM COMPONENT YKNX-RELATED"/>
    <property type="match status" value="1"/>
</dbReference>
<feature type="transmembrane region" description="Helical" evidence="3">
    <location>
        <begin position="350"/>
        <end position="373"/>
    </location>
</feature>
<sequence length="705" mass="79212">MAGVVSLPPLREELHCLPGPRGDDGYPSWTLHDPANNRFFRIGWSEFEIVSRWASGDAEDIAASVNADTTLSVSAEQVHALAKFLMEQNLLRLRGAAGRDWLRGQWEKTRHHWAVWLLHNYLFFRIPLLRPDRFLARAYPYVAWMYSPRFAWTMVAVALAGLYLVSRQWEHFLGTFLHFFNWQGMVYYGVALSLAKVAHELGHAFTAHRHGCRVPTMGIAFLVMFPVLYTDASETWKITRRRSRLAIAGAGVMVELGLAAVATVLWNFLPDGPMRSSVFLLAASTWIVTLTINLNPFMRMDGYYLLADWMRAENLQPRSFAYNRWHLRRLLFGLKAPPPEPLAPKTARFFVLYAWCTWIYRFTLFLGIALLVYHFAFKLLGLILMMVEVGWFVLRPIVAELLAWRNIPSDGFDPGRVRLTLVGVALLAVVVLMPWQKRVRAPALLKAEEYAEIFVPFGARLDRLPVVSGGAVKAGEALADLSSADLEFEARQADERVSLLQWQLAYHGLEQELIGNRQVLLKELESASAKLAGFRGQQKLLAVRAGFDGIVLDVNPDVNIGQWLSEGERLMVVINPAGLQLEAYVAEDDLLQVEDGAEGRFYPDDAALPPVNCRITRVDRASAANLSPYFASVYGGEVAARKGGNATLVPESAVYRVLLKPERSDILTRLPHTLRGQVYIASGGRSLLLRAWRQAVAAVIRESGF</sequence>
<dbReference type="KEGG" id="moz:MoryE10_01970"/>
<keyword evidence="3" id="KW-0812">Transmembrane</keyword>
<evidence type="ECO:0000256" key="3">
    <source>
        <dbReference type="SAM" id="Phobius"/>
    </source>
</evidence>
<protein>
    <submittedName>
        <fullName evidence="4">Peptidase M50</fullName>
    </submittedName>
</protein>
<feature type="transmembrane region" description="Helical" evidence="3">
    <location>
        <begin position="172"/>
        <end position="194"/>
    </location>
</feature>
<proteinExistence type="predicted"/>
<name>A0A8D4VL58_9GAMM</name>
<keyword evidence="2" id="KW-0175">Coiled coil</keyword>
<dbReference type="GO" id="GO:0030313">
    <property type="term" value="C:cell envelope"/>
    <property type="evidence" value="ECO:0007669"/>
    <property type="project" value="UniProtKB-SubCell"/>
</dbReference>
<gene>
    <name evidence="4" type="ORF">MoryE10_01970</name>
</gene>
<dbReference type="InterPro" id="IPR050465">
    <property type="entry name" value="UPF0194_transport"/>
</dbReference>